<dbReference type="GO" id="GO:0004222">
    <property type="term" value="F:metalloendopeptidase activity"/>
    <property type="evidence" value="ECO:0007669"/>
    <property type="project" value="InterPro"/>
</dbReference>
<keyword evidence="7" id="KW-0256">Endoplasmic reticulum</keyword>
<feature type="transmembrane region" description="Helical" evidence="17">
    <location>
        <begin position="235"/>
        <end position="254"/>
    </location>
</feature>
<evidence type="ECO:0000256" key="12">
    <source>
        <dbReference type="ARBA" id="ARBA00044456"/>
    </source>
</evidence>
<comment type="subcellular location">
    <subcellularLocation>
        <location evidence="1">Endoplasmic reticulum membrane</location>
        <topology evidence="1">Multi-pass membrane protein</topology>
    </subcellularLocation>
</comment>
<keyword evidence="11 17" id="KW-0472">Membrane</keyword>
<evidence type="ECO:0000259" key="18">
    <source>
        <dbReference type="Pfam" id="PF01435"/>
    </source>
</evidence>
<evidence type="ECO:0000256" key="13">
    <source>
        <dbReference type="ARBA" id="ARBA00060927"/>
    </source>
</evidence>
<evidence type="ECO:0000256" key="16">
    <source>
        <dbReference type="PIRSR" id="PIRSR627057-2"/>
    </source>
</evidence>
<evidence type="ECO:0000256" key="11">
    <source>
        <dbReference type="ARBA" id="ARBA00023136"/>
    </source>
</evidence>
<dbReference type="Gene3D" id="3.30.2010.10">
    <property type="entry name" value="Metalloproteases ('zincins'), catalytic domain"/>
    <property type="match status" value="1"/>
</dbReference>
<keyword evidence="21" id="KW-1185">Reference proteome</keyword>
<dbReference type="OrthoDB" id="360839at2759"/>
<name>W3VG62_MOEAP</name>
<dbReference type="HOGENOM" id="CLU_025947_3_1_1"/>
<comment type="caution">
    <text evidence="20">The sequence shown here is derived from an EMBL/GenBank/DDBJ whole genome shotgun (WGS) entry which is preliminary data.</text>
</comment>
<keyword evidence="5 16" id="KW-0479">Metal-binding</keyword>
<evidence type="ECO:0000256" key="10">
    <source>
        <dbReference type="ARBA" id="ARBA00023049"/>
    </source>
</evidence>
<dbReference type="EMBL" id="AWNI01000022">
    <property type="protein sequence ID" value="ETS60648.1"/>
    <property type="molecule type" value="Genomic_DNA"/>
</dbReference>
<sequence>MRAVRASERASVPFFSEPVFRAKTALTKSPCFLHFTTRRKPSHPIRSPTVTQRLLTATAPAKMLASIQHTITLIQSSLDDPSIEWKKLVLALLWLVYAFETFLSLRQYRLYRLETPPATLASHVDLATFKKSQVYGRDKARFGFFSSVVSQLLSVALVYYDIYAWSWTLAGTILTSLGQSDAEIPRSIVWMVIMFVLREVPAMPLTLYRNFVIEERHGFNKMTLRTFVTDTLKEWLLGFVIGVPLISALLWIIRWAGSSFVSYVVLFLFSFQIIAMVLYPTVIQPLFNKLTPLPQGALRDRVVALASSLKFPLKHIYVIDGSKRSSHSNAYFFGVIPGGNKHIVIFDTLIEKSSSDEIEAVLAHELGHYANNDPTKLLVLSQVQIWFTMSLFTLFINNVSLYRSFGFQVGPSLLEKAAGTPSSQILNYLPIIIGLELFQLVLNPTDALIKFLLNSAIRRMEYAADHFAATLSRPGPTPSELSAAAEFNAEESNAAAKVDPNQKEEYVDLLGKALIKLHVHNLSTMHHDPLFSAYHYSHPTLAERLNALQALRPTLKKRA</sequence>
<feature type="binding site" evidence="16">
    <location>
        <position position="368"/>
    </location>
    <ligand>
        <name>Zn(2+)</name>
        <dbReference type="ChEBI" id="CHEBI:29105"/>
        <note>catalytic</note>
    </ligand>
</feature>
<feature type="active site" evidence="15">
    <location>
        <position position="365"/>
    </location>
</feature>
<reference evidence="20 21" key="1">
    <citation type="journal article" date="2014" name="Genome Announc.">
        <title>Genome sequence of the basidiomycetous fungus Pseudozyma aphidis DSM70725, an efficient producer of biosurfactant mannosylerythritol lipids.</title>
        <authorList>
            <person name="Lorenz S."/>
            <person name="Guenther M."/>
            <person name="Grumaz C."/>
            <person name="Rupp S."/>
            <person name="Zibek S."/>
            <person name="Sohn K."/>
        </authorList>
    </citation>
    <scope>NUCLEOTIDE SEQUENCE [LARGE SCALE GENOMIC DNA]</scope>
    <source>
        <strain evidence="21">ATCC 32657 / CBS 517.83 / DSM 70725 / JCM 10318 / NBRC 10182 / NRRL Y-7954 / St-0401</strain>
    </source>
</reference>
<feature type="binding site" evidence="16">
    <location>
        <position position="461"/>
    </location>
    <ligand>
        <name>Zn(2+)</name>
        <dbReference type="ChEBI" id="CHEBI:29105"/>
        <note>catalytic</note>
    </ligand>
</feature>
<dbReference type="InterPro" id="IPR032456">
    <property type="entry name" value="Peptidase_M48_N"/>
</dbReference>
<keyword evidence="9 17" id="KW-1133">Transmembrane helix</keyword>
<evidence type="ECO:0000256" key="9">
    <source>
        <dbReference type="ARBA" id="ARBA00022989"/>
    </source>
</evidence>
<evidence type="ECO:0000259" key="19">
    <source>
        <dbReference type="Pfam" id="PF16491"/>
    </source>
</evidence>
<dbReference type="AlphaFoldDB" id="W3VG62"/>
<keyword evidence="4 17" id="KW-0812">Transmembrane</keyword>
<feature type="transmembrane region" description="Helical" evidence="17">
    <location>
        <begin position="260"/>
        <end position="279"/>
    </location>
</feature>
<dbReference type="GO" id="GO:0046872">
    <property type="term" value="F:metal ion binding"/>
    <property type="evidence" value="ECO:0007669"/>
    <property type="project" value="UniProtKB-KW"/>
</dbReference>
<evidence type="ECO:0000256" key="15">
    <source>
        <dbReference type="PIRSR" id="PIRSR627057-1"/>
    </source>
</evidence>
<feature type="transmembrane region" description="Helical" evidence="17">
    <location>
        <begin position="140"/>
        <end position="160"/>
    </location>
</feature>
<dbReference type="EC" id="3.4.24.84" evidence="2"/>
<comment type="catalytic activity">
    <reaction evidence="12">
        <text>Hydrolyzes the peptide bond -P2-(S-farnesyl or geranylgeranyl)C-P1'-P2'-P3'-COOH where P1' and P2' are amino acids with aliphatic side chains and P3' is any C-terminal residue.</text>
        <dbReference type="EC" id="3.4.24.84"/>
    </reaction>
</comment>
<comment type="similarity">
    <text evidence="13">Belongs to the peptidase M48A family.</text>
</comment>
<accession>W3VG62</accession>
<evidence type="ECO:0000256" key="6">
    <source>
        <dbReference type="ARBA" id="ARBA00022801"/>
    </source>
</evidence>
<evidence type="ECO:0000313" key="20">
    <source>
        <dbReference type="EMBL" id="ETS60648.1"/>
    </source>
</evidence>
<keyword evidence="8 16" id="KW-0862">Zinc</keyword>
<dbReference type="Pfam" id="PF16491">
    <property type="entry name" value="Peptidase_M48_N"/>
    <property type="match status" value="1"/>
</dbReference>
<evidence type="ECO:0000256" key="7">
    <source>
        <dbReference type="ARBA" id="ARBA00022824"/>
    </source>
</evidence>
<protein>
    <recommendedName>
        <fullName evidence="2">Ste24 endopeptidase</fullName>
        <ecNumber evidence="2">3.4.24.84</ecNumber>
    </recommendedName>
    <alternativeName>
        <fullName evidence="14">Prenyl protein-specific endoprotease 1</fullName>
    </alternativeName>
</protein>
<evidence type="ECO:0000256" key="5">
    <source>
        <dbReference type="ARBA" id="ARBA00022723"/>
    </source>
</evidence>
<feature type="domain" description="Peptidase M48" evidence="18">
    <location>
        <begin position="293"/>
        <end position="550"/>
    </location>
</feature>
<evidence type="ECO:0000256" key="3">
    <source>
        <dbReference type="ARBA" id="ARBA00022670"/>
    </source>
</evidence>
<dbReference type="Pfam" id="PF01435">
    <property type="entry name" value="Peptidase_M48"/>
    <property type="match status" value="1"/>
</dbReference>
<dbReference type="GO" id="GO:0005789">
    <property type="term" value="C:endoplasmic reticulum membrane"/>
    <property type="evidence" value="ECO:0007669"/>
    <property type="project" value="UniProtKB-SubCell"/>
</dbReference>
<evidence type="ECO:0000313" key="21">
    <source>
        <dbReference type="Proteomes" id="UP000019462"/>
    </source>
</evidence>
<dbReference type="GO" id="GO:0071586">
    <property type="term" value="P:CAAX-box protein processing"/>
    <property type="evidence" value="ECO:0007669"/>
    <property type="project" value="InterPro"/>
</dbReference>
<feature type="domain" description="CAAX prenyl protease 1 N-terminal" evidence="19">
    <location>
        <begin position="107"/>
        <end position="289"/>
    </location>
</feature>
<evidence type="ECO:0000256" key="17">
    <source>
        <dbReference type="SAM" id="Phobius"/>
    </source>
</evidence>
<evidence type="ECO:0000256" key="4">
    <source>
        <dbReference type="ARBA" id="ARBA00022692"/>
    </source>
</evidence>
<dbReference type="InterPro" id="IPR027057">
    <property type="entry name" value="CAXX_Prtase_1"/>
</dbReference>
<proteinExistence type="inferred from homology"/>
<dbReference type="InterPro" id="IPR001915">
    <property type="entry name" value="Peptidase_M48"/>
</dbReference>
<comment type="cofactor">
    <cofactor evidence="16">
        <name>Zn(2+)</name>
        <dbReference type="ChEBI" id="CHEBI:29105"/>
    </cofactor>
    <text evidence="16">Binds 1 zinc ion per subunit.</text>
</comment>
<organism evidence="20 21">
    <name type="scientific">Moesziomyces aphidis</name>
    <name type="common">Pseudozyma aphidis</name>
    <dbReference type="NCBI Taxonomy" id="84754"/>
    <lineage>
        <taxon>Eukaryota</taxon>
        <taxon>Fungi</taxon>
        <taxon>Dikarya</taxon>
        <taxon>Basidiomycota</taxon>
        <taxon>Ustilaginomycotina</taxon>
        <taxon>Ustilaginomycetes</taxon>
        <taxon>Ustilaginales</taxon>
        <taxon>Ustilaginaceae</taxon>
        <taxon>Moesziomyces</taxon>
    </lineage>
</organism>
<evidence type="ECO:0000256" key="8">
    <source>
        <dbReference type="ARBA" id="ARBA00022833"/>
    </source>
</evidence>
<dbReference type="FunFam" id="3.30.2010.10:FF:000002">
    <property type="entry name" value="CAAX prenyl protease"/>
    <property type="match status" value="1"/>
</dbReference>
<gene>
    <name evidence="20" type="ORF">PaG_04544</name>
</gene>
<feature type="binding site" evidence="16">
    <location>
        <position position="364"/>
    </location>
    <ligand>
        <name>Zn(2+)</name>
        <dbReference type="ChEBI" id="CHEBI:29105"/>
        <note>catalytic</note>
    </ligand>
</feature>
<keyword evidence="3" id="KW-0645">Protease</keyword>
<dbReference type="PANTHER" id="PTHR10120">
    <property type="entry name" value="CAAX PRENYL PROTEASE 1"/>
    <property type="match status" value="1"/>
</dbReference>
<dbReference type="Proteomes" id="UP000019462">
    <property type="component" value="Unassembled WGS sequence"/>
</dbReference>
<evidence type="ECO:0000256" key="14">
    <source>
        <dbReference type="ARBA" id="ARBA00083451"/>
    </source>
</evidence>
<dbReference type="CDD" id="cd07343">
    <property type="entry name" value="M48A_Zmpste24p_like"/>
    <property type="match status" value="1"/>
</dbReference>
<evidence type="ECO:0000256" key="1">
    <source>
        <dbReference type="ARBA" id="ARBA00004477"/>
    </source>
</evidence>
<keyword evidence="10" id="KW-0482">Metalloprotease</keyword>
<feature type="active site" description="Proton donor" evidence="15">
    <location>
        <position position="465"/>
    </location>
</feature>
<evidence type="ECO:0000256" key="2">
    <source>
        <dbReference type="ARBA" id="ARBA00012336"/>
    </source>
</evidence>
<keyword evidence="6" id="KW-0378">Hydrolase</keyword>